<evidence type="ECO:0000259" key="2">
    <source>
        <dbReference type="Pfam" id="PF13511"/>
    </source>
</evidence>
<organism evidence="3">
    <name type="scientific">Acidithiobacillus sulfuriphilus</name>
    <dbReference type="NCBI Taxonomy" id="1867749"/>
    <lineage>
        <taxon>Bacteria</taxon>
        <taxon>Pseudomonadati</taxon>
        <taxon>Pseudomonadota</taxon>
        <taxon>Acidithiobacillia</taxon>
        <taxon>Acidithiobacillales</taxon>
        <taxon>Acidithiobacillaceae</taxon>
        <taxon>Acidithiobacillus</taxon>
    </lineage>
</organism>
<accession>A0A3M8QS97</accession>
<reference evidence="3" key="1">
    <citation type="submission" date="2018-10" db="EMBL/GenBank/DDBJ databases">
        <title>Acidithiobacillus sulfuriphilus sp. nov.: an extremely acidophilic sulfur-oxidizing chemolithotroph isolated from a neutral pH environment.</title>
        <authorList>
            <person name="Falagan C."/>
            <person name="Moya-Beltran A."/>
            <person name="Quatrini R."/>
            <person name="Johnson D.B."/>
        </authorList>
    </citation>
    <scope>NUCLEOTIDE SEQUENCE [LARGE SCALE GENOMIC DNA]</scope>
    <source>
        <strain evidence="3">CJ-2</strain>
    </source>
</reference>
<sequence>MMGKRAKVRTTAGAARAGLGFAIALAGLLGSAASGADTIYRWVVAQGVVNYGNTPPPGAKDVQVVSGAPTEEVSTPASSAAAPAATAPAISAPKPAVNPALQQMEAQLAAARLQLLQATKAYEEGKAVRLGNERNYVRYQERVNGLKNQMDAAQLRVILLQRQMQQMVSVPGADQAGAAAH</sequence>
<dbReference type="OrthoDB" id="7068596at2"/>
<name>A0A3M8QS97_9PROT</name>
<protein>
    <submittedName>
        <fullName evidence="3">DUF4124 domain-containing protein</fullName>
    </submittedName>
</protein>
<dbReference type="AlphaFoldDB" id="A0A3M8QS97"/>
<feature type="coiled-coil region" evidence="1">
    <location>
        <begin position="101"/>
        <end position="163"/>
    </location>
</feature>
<evidence type="ECO:0000313" key="3">
    <source>
        <dbReference type="EMBL" id="RNF57844.1"/>
    </source>
</evidence>
<keyword evidence="1" id="KW-0175">Coiled coil</keyword>
<dbReference type="EMBL" id="RIZI01000194">
    <property type="protein sequence ID" value="RNF57844.1"/>
    <property type="molecule type" value="Genomic_DNA"/>
</dbReference>
<proteinExistence type="predicted"/>
<comment type="caution">
    <text evidence="3">The sequence shown here is derived from an EMBL/GenBank/DDBJ whole genome shotgun (WGS) entry which is preliminary data.</text>
</comment>
<gene>
    <name evidence="3" type="ORF">EC580_13710</name>
</gene>
<evidence type="ECO:0000256" key="1">
    <source>
        <dbReference type="SAM" id="Coils"/>
    </source>
</evidence>
<feature type="domain" description="DUF4124" evidence="2">
    <location>
        <begin position="28"/>
        <end position="81"/>
    </location>
</feature>
<dbReference type="InterPro" id="IPR025392">
    <property type="entry name" value="DUF4124"/>
</dbReference>
<dbReference type="Pfam" id="PF13511">
    <property type="entry name" value="DUF4124"/>
    <property type="match status" value="1"/>
</dbReference>